<protein>
    <submittedName>
        <fullName evidence="1">Uncharacterized protein</fullName>
    </submittedName>
</protein>
<dbReference type="HOGENOM" id="CLU_3100945_0_0_3"/>
<evidence type="ECO:0000313" key="1">
    <source>
        <dbReference type="EMBL" id="AFZ20284.1"/>
    </source>
</evidence>
<organism evidence="1 2">
    <name type="scientific">Allocoleopsis franciscana PCC 7113</name>
    <dbReference type="NCBI Taxonomy" id="1173027"/>
    <lineage>
        <taxon>Bacteria</taxon>
        <taxon>Bacillati</taxon>
        <taxon>Cyanobacteriota</taxon>
        <taxon>Cyanophyceae</taxon>
        <taxon>Coleofasciculales</taxon>
        <taxon>Coleofasciculaceae</taxon>
        <taxon>Allocoleopsis</taxon>
        <taxon>Allocoleopsis franciscana</taxon>
    </lineage>
</organism>
<sequence>MMRIEVGENIVAEMLGSAESIDDKKRVLSSSFLQGGENFSGKNQSNCHYFL</sequence>
<dbReference type="Proteomes" id="UP000010471">
    <property type="component" value="Chromosome"/>
</dbReference>
<evidence type="ECO:0000313" key="2">
    <source>
        <dbReference type="Proteomes" id="UP000010471"/>
    </source>
</evidence>
<dbReference type="AlphaFoldDB" id="K9WKI1"/>
<dbReference type="EMBL" id="CP003630">
    <property type="protein sequence ID" value="AFZ20284.1"/>
    <property type="molecule type" value="Genomic_DNA"/>
</dbReference>
<keyword evidence="2" id="KW-1185">Reference proteome</keyword>
<proteinExistence type="predicted"/>
<name>K9WKI1_9CYAN</name>
<reference evidence="1 2" key="1">
    <citation type="submission" date="2012-06" db="EMBL/GenBank/DDBJ databases">
        <title>Finished chromosome of genome of Microcoleus sp. PCC 7113.</title>
        <authorList>
            <consortium name="US DOE Joint Genome Institute"/>
            <person name="Gugger M."/>
            <person name="Coursin T."/>
            <person name="Rippka R."/>
            <person name="Tandeau De Marsac N."/>
            <person name="Huntemann M."/>
            <person name="Wei C.-L."/>
            <person name="Han J."/>
            <person name="Detter J.C."/>
            <person name="Han C."/>
            <person name="Tapia R."/>
            <person name="Chen A."/>
            <person name="Kyrpides N."/>
            <person name="Mavromatis K."/>
            <person name="Markowitz V."/>
            <person name="Szeto E."/>
            <person name="Ivanova N."/>
            <person name="Pagani I."/>
            <person name="Pati A."/>
            <person name="Goodwin L."/>
            <person name="Nordberg H.P."/>
            <person name="Cantor M.N."/>
            <person name="Hua S.X."/>
            <person name="Woyke T."/>
            <person name="Kerfeld C.A."/>
        </authorList>
    </citation>
    <scope>NUCLEOTIDE SEQUENCE [LARGE SCALE GENOMIC DNA]</scope>
    <source>
        <strain evidence="1 2">PCC 7113</strain>
    </source>
</reference>
<accession>K9WKI1</accession>
<dbReference type="KEGG" id="mic:Mic7113_4603"/>
<gene>
    <name evidence="1" type="ORF">Mic7113_4603</name>
</gene>